<reference evidence="3 4" key="1">
    <citation type="journal article" date="2016" name="Environ. Microbiol.">
        <title>Genomic resolution of a cold subsurface aquifer community provides metabolic insights for novel microbes adapted to high CO concentrations.</title>
        <authorList>
            <person name="Probst A.J."/>
            <person name="Castelle C.J."/>
            <person name="Singh A."/>
            <person name="Brown C.T."/>
            <person name="Anantharaman K."/>
            <person name="Sharon I."/>
            <person name="Hug L.A."/>
            <person name="Burstein D."/>
            <person name="Emerson J.B."/>
            <person name="Thomas B.C."/>
            <person name="Banfield J.F."/>
        </authorList>
    </citation>
    <scope>NUCLEOTIDE SEQUENCE [LARGE SCALE GENOMIC DNA]</scope>
    <source>
        <strain evidence="3">CG1_02_42_45</strain>
    </source>
</reference>
<evidence type="ECO:0000313" key="4">
    <source>
        <dbReference type="Proteomes" id="UP000182753"/>
    </source>
</evidence>
<dbReference type="InterPro" id="IPR050190">
    <property type="entry name" value="UPF0213_domain"/>
</dbReference>
<evidence type="ECO:0000313" key="3">
    <source>
        <dbReference type="EMBL" id="OIN90299.1"/>
    </source>
</evidence>
<proteinExistence type="inferred from homology"/>
<gene>
    <name evidence="3" type="ORF">AUJ40_00125</name>
</gene>
<evidence type="ECO:0000259" key="2">
    <source>
        <dbReference type="PROSITE" id="PS50164"/>
    </source>
</evidence>
<feature type="domain" description="GIY-YIG" evidence="2">
    <location>
        <begin position="4"/>
        <end position="79"/>
    </location>
</feature>
<dbReference type="Proteomes" id="UP000182753">
    <property type="component" value="Unassembled WGS sequence"/>
</dbReference>
<dbReference type="PANTHER" id="PTHR34477:SF1">
    <property type="entry name" value="UPF0213 PROTEIN YHBQ"/>
    <property type="match status" value="1"/>
</dbReference>
<accession>A0A1J4RSC6</accession>
<dbReference type="InterPro" id="IPR035901">
    <property type="entry name" value="GIY-YIG_endonuc_sf"/>
</dbReference>
<evidence type="ECO:0000256" key="1">
    <source>
        <dbReference type="ARBA" id="ARBA00007435"/>
    </source>
</evidence>
<dbReference type="InterPro" id="IPR000305">
    <property type="entry name" value="GIY-YIG_endonuc"/>
</dbReference>
<protein>
    <recommendedName>
        <fullName evidence="2">GIY-YIG domain-containing protein</fullName>
    </recommendedName>
</protein>
<comment type="caution">
    <text evidence="3">The sequence shown here is derived from an EMBL/GenBank/DDBJ whole genome shotgun (WGS) entry which is preliminary data.</text>
</comment>
<dbReference type="SUPFAM" id="SSF82771">
    <property type="entry name" value="GIY-YIG endonuclease"/>
    <property type="match status" value="1"/>
</dbReference>
<comment type="similarity">
    <text evidence="1">Belongs to the UPF0213 family.</text>
</comment>
<dbReference type="PANTHER" id="PTHR34477">
    <property type="entry name" value="UPF0213 PROTEIN YHBQ"/>
    <property type="match status" value="1"/>
</dbReference>
<dbReference type="Gene3D" id="3.40.1440.10">
    <property type="entry name" value="GIY-YIG endonuclease"/>
    <property type="match status" value="1"/>
</dbReference>
<organism evidence="3 4">
    <name type="scientific">Candidatus Berkelbacteria bacterium CG1_02_42_45</name>
    <dbReference type="NCBI Taxonomy" id="1805036"/>
    <lineage>
        <taxon>Bacteria</taxon>
        <taxon>Candidatus Berkelbacteria</taxon>
    </lineage>
</organism>
<name>A0A1J4RSC6_9BACT</name>
<sequence>MNKWHWFVYVLECQDGFYYTGVTYNLEKRLEQHVSGKGSKFTSKHGFKCLKYFEEYEDLIQARAREHQIKDFNRKKKEALWKKPK</sequence>
<dbReference type="CDD" id="cd10456">
    <property type="entry name" value="GIY-YIG_UPF0213"/>
    <property type="match status" value="1"/>
</dbReference>
<dbReference type="EMBL" id="MNUJ01000002">
    <property type="protein sequence ID" value="OIN90299.1"/>
    <property type="molecule type" value="Genomic_DNA"/>
</dbReference>
<dbReference type="PROSITE" id="PS50164">
    <property type="entry name" value="GIY_YIG"/>
    <property type="match status" value="1"/>
</dbReference>
<dbReference type="Pfam" id="PF01541">
    <property type="entry name" value="GIY-YIG"/>
    <property type="match status" value="1"/>
</dbReference>
<dbReference type="AlphaFoldDB" id="A0A1J4RSC6"/>